<evidence type="ECO:0000313" key="4">
    <source>
        <dbReference type="Proteomes" id="UP001633002"/>
    </source>
</evidence>
<feature type="compositionally biased region" description="Polar residues" evidence="1">
    <location>
        <begin position="420"/>
        <end position="437"/>
    </location>
</feature>
<keyword evidence="4" id="KW-1185">Reference proteome</keyword>
<protein>
    <recommendedName>
        <fullName evidence="2">Reverse transcriptase zinc-binding domain-containing protein</fullName>
    </recommendedName>
</protein>
<proteinExistence type="predicted"/>
<dbReference type="InterPro" id="IPR026960">
    <property type="entry name" value="RVT-Znf"/>
</dbReference>
<dbReference type="Pfam" id="PF13966">
    <property type="entry name" value="zf-RVT"/>
    <property type="match status" value="1"/>
</dbReference>
<gene>
    <name evidence="3" type="ORF">R1sor_022609</name>
</gene>
<reference evidence="3 4" key="1">
    <citation type="submission" date="2024-09" db="EMBL/GenBank/DDBJ databases">
        <title>Chromosome-scale assembly of Riccia sorocarpa.</title>
        <authorList>
            <person name="Paukszto L."/>
        </authorList>
    </citation>
    <scope>NUCLEOTIDE SEQUENCE [LARGE SCALE GENOMIC DNA]</scope>
    <source>
        <strain evidence="3">LP-2024</strain>
        <tissue evidence="3">Aerial parts of the thallus</tissue>
    </source>
</reference>
<organism evidence="3 4">
    <name type="scientific">Riccia sorocarpa</name>
    <dbReference type="NCBI Taxonomy" id="122646"/>
    <lineage>
        <taxon>Eukaryota</taxon>
        <taxon>Viridiplantae</taxon>
        <taxon>Streptophyta</taxon>
        <taxon>Embryophyta</taxon>
        <taxon>Marchantiophyta</taxon>
        <taxon>Marchantiopsida</taxon>
        <taxon>Marchantiidae</taxon>
        <taxon>Marchantiales</taxon>
        <taxon>Ricciaceae</taxon>
        <taxon>Riccia</taxon>
    </lineage>
</organism>
<evidence type="ECO:0000313" key="3">
    <source>
        <dbReference type="EMBL" id="KAL3679653.1"/>
    </source>
</evidence>
<dbReference type="EMBL" id="JBJQOH010000007">
    <property type="protein sequence ID" value="KAL3679653.1"/>
    <property type="molecule type" value="Genomic_DNA"/>
</dbReference>
<comment type="caution">
    <text evidence="3">The sequence shown here is derived from an EMBL/GenBank/DDBJ whole genome shotgun (WGS) entry which is preliminary data.</text>
</comment>
<evidence type="ECO:0000259" key="2">
    <source>
        <dbReference type="Pfam" id="PF13966"/>
    </source>
</evidence>
<evidence type="ECO:0000256" key="1">
    <source>
        <dbReference type="SAM" id="MobiDB-lite"/>
    </source>
</evidence>
<sequence length="474" mass="56214">MATTIDRFQYPGVLTGVDIVEAEIIDDLKHKYEARLKRWSTKLLSWPEKIILAQTILRTLPNYTLMRIGMSKLGIKFLEKITREFLWGQDSTGRNKKPLISWNTLTRRKKDGGLGWPKMEHQADAFVLKHVVKLAGGWHWEGQLKNNGNVWGLTSRQWRKLLYCVKDETDILNNRWGLVDNKHQWKQRWDYLWEGSAFTRLKLRLWRVLRKGYFKTSKVKNWKLDNGICMRCEIEMETIDHALWDCPRLLKRQRWISWLMFQEQERQTSTWEGEKLFTVADKALQQHLFNLAPLTLLSNVLRINWAERNDSQFNGRNSYMGIQHALLESKLKILAMRYARHQTDEHKLILQNSMATILFWEDETLRWMKGETTRNQMRNNYLQIAADYTGRDSTPLIAAENLPTIYTEWEEKYMIHCQADENSSAPQRQSDNINQYQDDSEDQGSHLPTMTLRDERTPRTPFATFSTRELNMQT</sequence>
<accession>A0ABD3GKE1</accession>
<dbReference type="PANTHER" id="PTHR33116">
    <property type="entry name" value="REVERSE TRANSCRIPTASE ZINC-BINDING DOMAIN-CONTAINING PROTEIN-RELATED-RELATED"/>
    <property type="match status" value="1"/>
</dbReference>
<name>A0ABD3GKE1_9MARC</name>
<dbReference type="AlphaFoldDB" id="A0ABD3GKE1"/>
<feature type="compositionally biased region" description="Polar residues" evidence="1">
    <location>
        <begin position="463"/>
        <end position="474"/>
    </location>
</feature>
<feature type="domain" description="Reverse transcriptase zinc-binding" evidence="2">
    <location>
        <begin position="176"/>
        <end position="248"/>
    </location>
</feature>
<dbReference type="Proteomes" id="UP001633002">
    <property type="component" value="Unassembled WGS sequence"/>
</dbReference>
<feature type="region of interest" description="Disordered" evidence="1">
    <location>
        <begin position="420"/>
        <end position="474"/>
    </location>
</feature>
<dbReference type="PANTHER" id="PTHR33116:SF86">
    <property type="entry name" value="REVERSE TRANSCRIPTASE DOMAIN-CONTAINING PROTEIN"/>
    <property type="match status" value="1"/>
</dbReference>